<reference evidence="3 4" key="1">
    <citation type="journal article" date="2010" name="J. Bacteriol.">
        <title>Complete genome sequence of Halalkalicoccus jeotgali B3(T), an extremely halophilic archaeon.</title>
        <authorList>
            <person name="Roh S.W."/>
            <person name="Nam Y.D."/>
            <person name="Nam S.H."/>
            <person name="Choi S.H."/>
            <person name="Park H.S."/>
            <person name="Bae J.W."/>
        </authorList>
    </citation>
    <scope>NUCLEOTIDE SEQUENCE [LARGE SCALE GENOMIC DNA]</scope>
    <source>
        <strain evidence="4">DSM 18796 / CECT 7217 / JCM 14584 / KCTC 4019 / B3</strain>
        <plasmid evidence="4">3</plasmid>
    </source>
</reference>
<dbReference type="eggNOG" id="arCOG02043">
    <property type="taxonomic scope" value="Archaea"/>
</dbReference>
<dbReference type="Proteomes" id="UP000000390">
    <property type="component" value="Plasmid 3"/>
</dbReference>
<dbReference type="GeneID" id="9385742"/>
<proteinExistence type="predicted"/>
<dbReference type="HOGENOM" id="CLU_535987_0_0_2"/>
<feature type="transmembrane region" description="Helical" evidence="2">
    <location>
        <begin position="220"/>
        <end position="238"/>
    </location>
</feature>
<keyword evidence="2" id="KW-0812">Transmembrane</keyword>
<gene>
    <name evidence="3" type="ordered locus">HacjB3_19198</name>
</gene>
<evidence type="ECO:0000256" key="1">
    <source>
        <dbReference type="SAM" id="MobiDB-lite"/>
    </source>
</evidence>
<dbReference type="AlphaFoldDB" id="D8JD24"/>
<name>D8JD24_HALJB</name>
<evidence type="ECO:0000256" key="2">
    <source>
        <dbReference type="SAM" id="Phobius"/>
    </source>
</evidence>
<protein>
    <submittedName>
        <fullName evidence="3">Uncharacterized protein</fullName>
    </submittedName>
</protein>
<organism evidence="3 4">
    <name type="scientific">Halalkalicoccus jeotgali (strain DSM 18796 / CECT 7217 / JCM 14584 / KCTC 4019 / B3)</name>
    <dbReference type="NCBI Taxonomy" id="795797"/>
    <lineage>
        <taxon>Archaea</taxon>
        <taxon>Methanobacteriati</taxon>
        <taxon>Methanobacteriota</taxon>
        <taxon>Stenosarchaea group</taxon>
        <taxon>Halobacteria</taxon>
        <taxon>Halobacteriales</taxon>
        <taxon>Halococcaceae</taxon>
        <taxon>Halalkalicoccus</taxon>
    </lineage>
</organism>
<feature type="transmembrane region" description="Helical" evidence="2">
    <location>
        <begin position="179"/>
        <end position="200"/>
    </location>
</feature>
<dbReference type="RefSeq" id="WP_013199698.1">
    <property type="nucleotide sequence ID" value="NC_014300.1"/>
</dbReference>
<evidence type="ECO:0000313" key="3">
    <source>
        <dbReference type="EMBL" id="ADJ17177.1"/>
    </source>
</evidence>
<feature type="region of interest" description="Disordered" evidence="1">
    <location>
        <begin position="37"/>
        <end position="66"/>
    </location>
</feature>
<keyword evidence="2" id="KW-1133">Transmembrane helix</keyword>
<dbReference type="KEGG" id="hje:HacjB3_19198"/>
<dbReference type="PATRIC" id="fig|795797.18.peg.3713"/>
<evidence type="ECO:0000313" key="4">
    <source>
        <dbReference type="Proteomes" id="UP000000390"/>
    </source>
</evidence>
<feature type="transmembrane region" description="Helical" evidence="2">
    <location>
        <begin position="250"/>
        <end position="275"/>
    </location>
</feature>
<keyword evidence="2" id="KW-0472">Membrane</keyword>
<feature type="transmembrane region" description="Helical" evidence="2">
    <location>
        <begin position="130"/>
        <end position="158"/>
    </location>
</feature>
<feature type="compositionally biased region" description="Polar residues" evidence="1">
    <location>
        <begin position="37"/>
        <end position="47"/>
    </location>
</feature>
<feature type="transmembrane region" description="Helical" evidence="2">
    <location>
        <begin position="287"/>
        <end position="309"/>
    </location>
</feature>
<feature type="region of interest" description="Disordered" evidence="1">
    <location>
        <begin position="432"/>
        <end position="481"/>
    </location>
</feature>
<sequence>MNRRRILVLTVTVALLASSVGAVGVLAQAGAPGIDNATNSTNATPSDAPTAPGVGGNNTTSGNSTGTGGPIGIAQGVLNTGANIATGGAQAAANMALGPIFTFILDIPTIDIGLTDPGGIHTPTSSPYDILFPVLYVGIAVPITTVAFGIITFASFGAAPFASLRAFPWSTHGTLSRGVRAFVAILGGIVFHLVGFSIVHELFAGFTEHVAASPAQMIENMGLLDFSLATAFVGMGLYEMGWDILKWAGLLYAIIWIYIAFFPMISMPFTAAWLYSPTSTFGKFSGYLHVTHLALLISKAAVAVQLFAASQLDWGLSFDGIVAAFVSLGLIASALATPPLMLIFMWLSKGRLIAAVGAGAGAAAGSSAVAAKVREKAPDTERVKEQGKGYVKRKGAAAQGKWWDVKNRAQFLGSAASGSAAGVAYSGKERFNRWRSDDPGVGSSSKTSADGGVSPTRSERMRRFEEMNDRAGGLTTTQRKRYFNLKMEEKGAFDSGLGTDGSEGSDGK</sequence>
<feature type="transmembrane region" description="Helical" evidence="2">
    <location>
        <begin position="321"/>
        <end position="346"/>
    </location>
</feature>
<accession>D8JD24</accession>
<geneLocation type="plasmid" evidence="3 4">
    <name>3</name>
</geneLocation>
<dbReference type="EMBL" id="CP002065">
    <property type="protein sequence ID" value="ADJ17177.1"/>
    <property type="molecule type" value="Genomic_DNA"/>
</dbReference>
<keyword evidence="3" id="KW-0614">Plasmid</keyword>
<feature type="compositionally biased region" description="Basic and acidic residues" evidence="1">
    <location>
        <begin position="457"/>
        <end position="469"/>
    </location>
</feature>